<dbReference type="InterPro" id="IPR017476">
    <property type="entry name" value="UDP-Glc/GDP-Man"/>
</dbReference>
<evidence type="ECO:0000256" key="4">
    <source>
        <dbReference type="ARBA" id="ARBA00015132"/>
    </source>
</evidence>
<keyword evidence="14" id="KW-1185">Reference proteome</keyword>
<evidence type="ECO:0000256" key="1">
    <source>
        <dbReference type="ARBA" id="ARBA00004701"/>
    </source>
</evidence>
<evidence type="ECO:0000259" key="12">
    <source>
        <dbReference type="SMART" id="SM00984"/>
    </source>
</evidence>
<evidence type="ECO:0000313" key="14">
    <source>
        <dbReference type="Proteomes" id="UP000674938"/>
    </source>
</evidence>
<dbReference type="InterPro" id="IPR014026">
    <property type="entry name" value="UDP-Glc/GDP-Man_DH_dimer"/>
</dbReference>
<feature type="binding site" evidence="11">
    <location>
        <position position="146"/>
    </location>
    <ligand>
        <name>NAD(+)</name>
        <dbReference type="ChEBI" id="CHEBI:57540"/>
    </ligand>
</feature>
<dbReference type="InterPro" id="IPR001732">
    <property type="entry name" value="UDP-Glc/GDP-Man_DH_N"/>
</dbReference>
<proteinExistence type="inferred from homology"/>
<dbReference type="GO" id="GO:0003979">
    <property type="term" value="F:UDP-glucose 6-dehydrogenase activity"/>
    <property type="evidence" value="ECO:0007669"/>
    <property type="project" value="UniProtKB-EC"/>
</dbReference>
<dbReference type="InterPro" id="IPR036291">
    <property type="entry name" value="NAD(P)-bd_dom_sf"/>
</dbReference>
<feature type="binding site" evidence="11">
    <location>
        <position position="28"/>
    </location>
    <ligand>
        <name>NAD(+)</name>
        <dbReference type="ChEBI" id="CHEBI:57540"/>
    </ligand>
</feature>
<evidence type="ECO:0000256" key="5">
    <source>
        <dbReference type="ARBA" id="ARBA00023002"/>
    </source>
</evidence>
<dbReference type="EC" id="1.1.1.22" evidence="3 8"/>
<evidence type="ECO:0000256" key="7">
    <source>
        <dbReference type="ARBA" id="ARBA00047473"/>
    </source>
</evidence>
<feature type="binding site" evidence="11">
    <location>
        <position position="84"/>
    </location>
    <ligand>
        <name>NAD(+)</name>
        <dbReference type="ChEBI" id="CHEBI:57540"/>
    </ligand>
</feature>
<organism evidence="13 14">
    <name type="scientific">Vagococcus allomyrinae</name>
    <dbReference type="NCBI Taxonomy" id="2794353"/>
    <lineage>
        <taxon>Bacteria</taxon>
        <taxon>Bacillati</taxon>
        <taxon>Bacillota</taxon>
        <taxon>Bacilli</taxon>
        <taxon>Lactobacillales</taxon>
        <taxon>Enterococcaceae</taxon>
        <taxon>Vagococcus</taxon>
    </lineage>
</organism>
<dbReference type="PANTHER" id="PTHR43750">
    <property type="entry name" value="UDP-GLUCOSE 6-DEHYDROGENASE TUAD"/>
    <property type="match status" value="1"/>
</dbReference>
<dbReference type="PIRSF" id="PIRSF000124">
    <property type="entry name" value="UDPglc_GDPman_dh"/>
    <property type="match status" value="1"/>
</dbReference>
<feature type="binding site" evidence="10">
    <location>
        <position position="306"/>
    </location>
    <ligand>
        <name>substrate</name>
    </ligand>
</feature>
<dbReference type="Gene3D" id="3.40.50.720">
    <property type="entry name" value="NAD(P)-binding Rossmann-like Domain"/>
    <property type="match status" value="2"/>
</dbReference>
<dbReference type="InterPro" id="IPR036220">
    <property type="entry name" value="UDP-Glc/GDP-Man_DH_C_sf"/>
</dbReference>
<accession>A0A940ST87</accession>
<comment type="pathway">
    <text evidence="1">Nucleotide-sugar biosynthesis; UDP-alpha-D-glucuronate biosynthesis; UDP-alpha-D-glucuronate from UDP-alpha-D-glucose: step 1/1.</text>
</comment>
<dbReference type="RefSeq" id="WP_209524947.1">
    <property type="nucleotide sequence ID" value="NZ_JAEEGA010000002.1"/>
</dbReference>
<feature type="binding site" evidence="10">
    <location>
        <position position="307"/>
    </location>
    <ligand>
        <name>substrate</name>
    </ligand>
</feature>
<dbReference type="InterPro" id="IPR008927">
    <property type="entry name" value="6-PGluconate_DH-like_C_sf"/>
</dbReference>
<feature type="active site" description="Nucleophile" evidence="9">
    <location>
        <position position="253"/>
    </location>
</feature>
<dbReference type="InterPro" id="IPR013328">
    <property type="entry name" value="6PGD_dom2"/>
</dbReference>
<evidence type="ECO:0000256" key="11">
    <source>
        <dbReference type="PIRSR" id="PIRSR500134-3"/>
    </source>
</evidence>
<sequence>MITIIGLGYVGLSSALLFADDHIVYGIDTDKKRIDLLQQQKSPLKEALIEETLCSLGTQENLIFTSELPQTARDSKFVLFCLPTDYDEATNQFNTQALSESLRHYDQLIQEKAVFIIKSTIPLGYCDELAIGLNHSLVFVPEFLREGQALHDNYYPSRVVIGDTQSVGDRVQALYKGVVKNTPQFQLMNNKEAEAVKLFANNYLAMRVAFFNELDSFCENADLSAKAVIDALSLDDRIGSHYNNPSFGYGGYCLPKDTKELSSLFLKKGIQAPLIQSLSHSNQARLAFIADQLATHQTIGIFKLAMKKDSDNYRESASYKLYLMLKKRNKTVYIFDKNYQGPDAVTNFADFVSQSAIIVSNRLEDQLIPYQEKVYSRDIYNEN</sequence>
<keyword evidence="6 8" id="KW-0520">NAD</keyword>
<comment type="similarity">
    <text evidence="2 8">Belongs to the UDP-glucose/GDP-mannose dehydrogenase family.</text>
</comment>
<dbReference type="PIRSF" id="PIRSF500134">
    <property type="entry name" value="UDPglc_DH_bac"/>
    <property type="match status" value="1"/>
</dbReference>
<reference evidence="13" key="1">
    <citation type="submission" date="2020-12" db="EMBL/GenBank/DDBJ databases">
        <title>Vagococcus allomyrinae sp. nov. and Enterococcus lavae sp. nov., isolated from the larvae of Allomyrina dichotoma.</title>
        <authorList>
            <person name="Lee S.D."/>
        </authorList>
    </citation>
    <scope>NUCLEOTIDE SEQUENCE</scope>
    <source>
        <strain evidence="13">BWB3-3</strain>
    </source>
</reference>
<dbReference type="SUPFAM" id="SSF52413">
    <property type="entry name" value="UDP-glucose/GDP-mannose dehydrogenase C-terminal domain"/>
    <property type="match status" value="1"/>
</dbReference>
<evidence type="ECO:0000313" key="13">
    <source>
        <dbReference type="EMBL" id="MBP1040050.1"/>
    </source>
</evidence>
<evidence type="ECO:0000256" key="3">
    <source>
        <dbReference type="ARBA" id="ARBA00012954"/>
    </source>
</evidence>
<comment type="catalytic activity">
    <reaction evidence="7 8">
        <text>UDP-alpha-D-glucose + 2 NAD(+) + H2O = UDP-alpha-D-glucuronate + 2 NADH + 3 H(+)</text>
        <dbReference type="Rhea" id="RHEA:23596"/>
        <dbReference type="ChEBI" id="CHEBI:15377"/>
        <dbReference type="ChEBI" id="CHEBI:15378"/>
        <dbReference type="ChEBI" id="CHEBI:57540"/>
        <dbReference type="ChEBI" id="CHEBI:57945"/>
        <dbReference type="ChEBI" id="CHEBI:58052"/>
        <dbReference type="ChEBI" id="CHEBI:58885"/>
        <dbReference type="EC" id="1.1.1.22"/>
    </reaction>
</comment>
<feature type="binding site" evidence="11">
    <location>
        <position position="120"/>
    </location>
    <ligand>
        <name>NAD(+)</name>
        <dbReference type="ChEBI" id="CHEBI:57540"/>
    </ligand>
</feature>
<evidence type="ECO:0000256" key="8">
    <source>
        <dbReference type="PIRNR" id="PIRNR000124"/>
    </source>
</evidence>
<dbReference type="GO" id="GO:0000271">
    <property type="term" value="P:polysaccharide biosynthetic process"/>
    <property type="evidence" value="ECO:0007669"/>
    <property type="project" value="InterPro"/>
</dbReference>
<dbReference type="Pfam" id="PF00984">
    <property type="entry name" value="UDPG_MGDP_dh"/>
    <property type="match status" value="1"/>
</dbReference>
<dbReference type="InterPro" id="IPR028357">
    <property type="entry name" value="UDPglc_DH_bac"/>
</dbReference>
<dbReference type="Proteomes" id="UP000674938">
    <property type="component" value="Unassembled WGS sequence"/>
</dbReference>
<evidence type="ECO:0000256" key="6">
    <source>
        <dbReference type="ARBA" id="ARBA00023027"/>
    </source>
</evidence>
<gene>
    <name evidence="13" type="ORF">I6N95_03390</name>
</gene>
<feature type="binding site" evidence="10">
    <location>
        <position position="250"/>
    </location>
    <ligand>
        <name>substrate</name>
    </ligand>
</feature>
<name>A0A940ST87_9ENTE</name>
<evidence type="ECO:0000256" key="9">
    <source>
        <dbReference type="PIRSR" id="PIRSR500134-1"/>
    </source>
</evidence>
<feature type="binding site" evidence="10">
    <location>
        <begin position="143"/>
        <end position="146"/>
    </location>
    <ligand>
        <name>substrate</name>
    </ligand>
</feature>
<protein>
    <recommendedName>
        <fullName evidence="4 8">UDP-glucose 6-dehydrogenase</fullName>
        <ecNumber evidence="3 8">1.1.1.22</ecNumber>
    </recommendedName>
</protein>
<comment type="caution">
    <text evidence="13">The sequence shown here is derived from an EMBL/GenBank/DDBJ whole genome shotgun (WGS) entry which is preliminary data.</text>
</comment>
<keyword evidence="5 8" id="KW-0560">Oxidoreductase</keyword>
<feature type="binding site" evidence="11">
    <location>
        <position position="314"/>
    </location>
    <ligand>
        <name>NAD(+)</name>
        <dbReference type="ChEBI" id="CHEBI:57540"/>
    </ligand>
</feature>
<dbReference type="Pfam" id="PF03721">
    <property type="entry name" value="UDPG_MGDP_dh_N"/>
    <property type="match status" value="1"/>
</dbReference>
<dbReference type="Gene3D" id="1.10.1040.10">
    <property type="entry name" value="N-(1-d-carboxylethyl)-l-norvaline Dehydrogenase, domain 2"/>
    <property type="match status" value="1"/>
</dbReference>
<evidence type="ECO:0000256" key="10">
    <source>
        <dbReference type="PIRSR" id="PIRSR500134-2"/>
    </source>
</evidence>
<feature type="binding site" evidence="11">
    <location>
        <position position="33"/>
    </location>
    <ligand>
        <name>NAD(+)</name>
        <dbReference type="ChEBI" id="CHEBI:57540"/>
    </ligand>
</feature>
<feature type="domain" description="UDP-glucose/GDP-mannose dehydrogenase C-terminal" evidence="12">
    <location>
        <begin position="300"/>
        <end position="382"/>
    </location>
</feature>
<dbReference type="PANTHER" id="PTHR43750:SF2">
    <property type="entry name" value="UDP-GLUCOSE 6-DEHYDROGENASE"/>
    <property type="match status" value="1"/>
</dbReference>
<feature type="binding site" evidence="10">
    <location>
        <begin position="242"/>
        <end position="246"/>
    </location>
    <ligand>
        <name>substrate</name>
    </ligand>
</feature>
<dbReference type="SUPFAM" id="SSF51735">
    <property type="entry name" value="NAD(P)-binding Rossmann-fold domains"/>
    <property type="match status" value="1"/>
</dbReference>
<dbReference type="SUPFAM" id="SSF48179">
    <property type="entry name" value="6-phosphogluconate dehydrogenase C-terminal domain-like"/>
    <property type="match status" value="1"/>
</dbReference>
<dbReference type="AlphaFoldDB" id="A0A940ST87"/>
<dbReference type="EMBL" id="JAEEGA010000002">
    <property type="protein sequence ID" value="MBP1040050.1"/>
    <property type="molecule type" value="Genomic_DNA"/>
</dbReference>
<evidence type="ECO:0000256" key="2">
    <source>
        <dbReference type="ARBA" id="ARBA00006601"/>
    </source>
</evidence>
<dbReference type="SMART" id="SM00984">
    <property type="entry name" value="UDPG_MGDP_dh_C"/>
    <property type="match status" value="1"/>
</dbReference>
<dbReference type="NCBIfam" id="TIGR03026">
    <property type="entry name" value="NDP-sugDHase"/>
    <property type="match status" value="1"/>
</dbReference>
<feature type="binding site" evidence="11">
    <location>
        <position position="256"/>
    </location>
    <ligand>
        <name>NAD(+)</name>
        <dbReference type="ChEBI" id="CHEBI:57540"/>
    </ligand>
</feature>
<dbReference type="InterPro" id="IPR014027">
    <property type="entry name" value="UDP-Glc/GDP-Man_DH_C"/>
</dbReference>
<feature type="binding site" evidence="10">
    <location>
        <position position="197"/>
    </location>
    <ligand>
        <name>substrate</name>
    </ligand>
</feature>
<dbReference type="GO" id="GO:0051287">
    <property type="term" value="F:NAD binding"/>
    <property type="evidence" value="ECO:0007669"/>
    <property type="project" value="InterPro"/>
</dbReference>